<feature type="region of interest" description="Disordered" evidence="1">
    <location>
        <begin position="149"/>
        <end position="175"/>
    </location>
</feature>
<feature type="domain" description="Novel STAND NTPase 1" evidence="2">
    <location>
        <begin position="202"/>
        <end position="345"/>
    </location>
</feature>
<dbReference type="Pfam" id="PF20703">
    <property type="entry name" value="nSTAND1"/>
    <property type="match status" value="1"/>
</dbReference>
<evidence type="ECO:0000313" key="3">
    <source>
        <dbReference type="EMBL" id="KAF9463032.1"/>
    </source>
</evidence>
<evidence type="ECO:0000313" key="4">
    <source>
        <dbReference type="Proteomes" id="UP000807353"/>
    </source>
</evidence>
<evidence type="ECO:0000256" key="1">
    <source>
        <dbReference type="SAM" id="MobiDB-lite"/>
    </source>
</evidence>
<keyword evidence="4" id="KW-1185">Reference proteome</keyword>
<dbReference type="PANTHER" id="PTHR47691">
    <property type="entry name" value="REGULATOR-RELATED"/>
    <property type="match status" value="1"/>
</dbReference>
<dbReference type="InterPro" id="IPR019734">
    <property type="entry name" value="TPR_rpt"/>
</dbReference>
<sequence>MLNWVITIISMVFGINRPKHVRDFRKASDTLTAAPVPPPLKPVVEQALKLTKAGRRQNATTDAINIEITKQAIEVCLDVVETVNAKSSVYFTEFNEVLGALEVTLTSVLNVVDKPTQRTSKVAPGSGNTEDAISALRKKLHEHESAIKALSSSNKRSELPRNPSSAGISSGWSQVSGRSSSYVNSRSSSKVSFQHIPPPPPAIFFGRNDQLTTVVNCITSSLPDRSANIALLGTGGVGKSSLALAVLHNDKMVTSFEGHRYFVRCDTARSAEDLLAAIAKELGLSGSKVMERVPKVLAEISPRVLLVLDNFETPWEPEDSRTEVEETLQRLSVIETLSLIITIRGQQCPRGTLWTKPLGLTPFDLPAAHMTFSTIVPALGDDPNLDELLKCVDCLPLAVTLLAAVAEGEPSVENILARWRVEKTRFVKDGSGNTQRGSLEASIEVSIQSARMKSEPTALQLLSLLALLPNGISVADTQTPALGLRPSALGAVSMLRKVALVYDDSANSRIRVLSPIQIYVSSQYPPSPILLKSLQAHYAGISQLGKKIGKRDGEDALPKLKSEAENIQAIVEHALTIESEEKQLSWTKVKWALEAATNLTDFLWYSGLGSTRSLDIAANVARDLQEPSGEADCLSSIGFVASGRAEYALAEDSYLAALERYRAQQNVAGEAECLRGLGFVAHHVADFEKAIPYFLDGIVLFKKLGSKWGEGECLKGLAMISSATSNFDDASEKYAKALQLFINVGNMTGEADCMRGEGYIALNIGGEDKLEVAAQNFAKARELFDKVGKLTGAGDCLQGMGRVELLRNNLEVSKLCFEEAYEVFNTVGHPWKKALCLKNLGDIALKMNDKGAAKLIYDDALQLFIEVKNKKGEADCLSALTML</sequence>
<protein>
    <recommendedName>
        <fullName evidence="2">Novel STAND NTPase 1 domain-containing protein</fullName>
    </recommendedName>
</protein>
<dbReference type="SMART" id="SM00028">
    <property type="entry name" value="TPR"/>
    <property type="match status" value="5"/>
</dbReference>
<dbReference type="SUPFAM" id="SSF52540">
    <property type="entry name" value="P-loop containing nucleoside triphosphate hydrolases"/>
    <property type="match status" value="1"/>
</dbReference>
<gene>
    <name evidence="3" type="ORF">BDZ94DRAFT_1259920</name>
</gene>
<dbReference type="SUPFAM" id="SSF48452">
    <property type="entry name" value="TPR-like"/>
    <property type="match status" value="2"/>
</dbReference>
<comment type="caution">
    <text evidence="3">The sequence shown here is derived from an EMBL/GenBank/DDBJ whole genome shotgun (WGS) entry which is preliminary data.</text>
</comment>
<dbReference type="InterPro" id="IPR027417">
    <property type="entry name" value="P-loop_NTPase"/>
</dbReference>
<proteinExistence type="predicted"/>
<organism evidence="3 4">
    <name type="scientific">Collybia nuda</name>
    <dbReference type="NCBI Taxonomy" id="64659"/>
    <lineage>
        <taxon>Eukaryota</taxon>
        <taxon>Fungi</taxon>
        <taxon>Dikarya</taxon>
        <taxon>Basidiomycota</taxon>
        <taxon>Agaricomycotina</taxon>
        <taxon>Agaricomycetes</taxon>
        <taxon>Agaricomycetidae</taxon>
        <taxon>Agaricales</taxon>
        <taxon>Tricholomatineae</taxon>
        <taxon>Clitocybaceae</taxon>
        <taxon>Collybia</taxon>
    </lineage>
</organism>
<dbReference type="Proteomes" id="UP000807353">
    <property type="component" value="Unassembled WGS sequence"/>
</dbReference>
<dbReference type="InterPro" id="IPR049052">
    <property type="entry name" value="nSTAND1"/>
</dbReference>
<dbReference type="PANTHER" id="PTHR47691:SF3">
    <property type="entry name" value="HTH-TYPE TRANSCRIPTIONAL REGULATOR RV0890C-RELATED"/>
    <property type="match status" value="1"/>
</dbReference>
<dbReference type="Gene3D" id="3.40.50.300">
    <property type="entry name" value="P-loop containing nucleotide triphosphate hydrolases"/>
    <property type="match status" value="1"/>
</dbReference>
<dbReference type="Gene3D" id="1.25.40.10">
    <property type="entry name" value="Tetratricopeptide repeat domain"/>
    <property type="match status" value="2"/>
</dbReference>
<name>A0A9P5Y6D0_9AGAR</name>
<dbReference type="OrthoDB" id="621413at2759"/>
<dbReference type="EMBL" id="MU150266">
    <property type="protein sequence ID" value="KAF9463032.1"/>
    <property type="molecule type" value="Genomic_DNA"/>
</dbReference>
<dbReference type="InterPro" id="IPR011990">
    <property type="entry name" value="TPR-like_helical_dom_sf"/>
</dbReference>
<evidence type="ECO:0000259" key="2">
    <source>
        <dbReference type="Pfam" id="PF20703"/>
    </source>
</evidence>
<accession>A0A9P5Y6D0</accession>
<dbReference type="AlphaFoldDB" id="A0A9P5Y6D0"/>
<reference evidence="3" key="1">
    <citation type="submission" date="2020-11" db="EMBL/GenBank/DDBJ databases">
        <authorList>
            <consortium name="DOE Joint Genome Institute"/>
            <person name="Ahrendt S."/>
            <person name="Riley R."/>
            <person name="Andreopoulos W."/>
            <person name="Labutti K."/>
            <person name="Pangilinan J."/>
            <person name="Ruiz-Duenas F.J."/>
            <person name="Barrasa J.M."/>
            <person name="Sanchez-Garcia M."/>
            <person name="Camarero S."/>
            <person name="Miyauchi S."/>
            <person name="Serrano A."/>
            <person name="Linde D."/>
            <person name="Babiker R."/>
            <person name="Drula E."/>
            <person name="Ayuso-Fernandez I."/>
            <person name="Pacheco R."/>
            <person name="Padilla G."/>
            <person name="Ferreira P."/>
            <person name="Barriuso J."/>
            <person name="Kellner H."/>
            <person name="Castanera R."/>
            <person name="Alfaro M."/>
            <person name="Ramirez L."/>
            <person name="Pisabarro A.G."/>
            <person name="Kuo A."/>
            <person name="Tritt A."/>
            <person name="Lipzen A."/>
            <person name="He G."/>
            <person name="Yan M."/>
            <person name="Ng V."/>
            <person name="Cullen D."/>
            <person name="Martin F."/>
            <person name="Rosso M.-N."/>
            <person name="Henrissat B."/>
            <person name="Hibbett D."/>
            <person name="Martinez A.T."/>
            <person name="Grigoriev I.V."/>
        </authorList>
    </citation>
    <scope>NUCLEOTIDE SEQUENCE</scope>
    <source>
        <strain evidence="3">CBS 247.69</strain>
    </source>
</reference>